<reference evidence="1 2" key="1">
    <citation type="submission" date="2019-08" db="EMBL/GenBank/DDBJ databases">
        <title>Deep-cultivation of Planctomycetes and their phenomic and genomic characterization uncovers novel biology.</title>
        <authorList>
            <person name="Wiegand S."/>
            <person name="Jogler M."/>
            <person name="Boedeker C."/>
            <person name="Pinto D."/>
            <person name="Vollmers J."/>
            <person name="Rivas-Marin E."/>
            <person name="Kohn T."/>
            <person name="Peeters S.H."/>
            <person name="Heuer A."/>
            <person name="Rast P."/>
            <person name="Oberbeckmann S."/>
            <person name="Bunk B."/>
            <person name="Jeske O."/>
            <person name="Meyerdierks A."/>
            <person name="Storesund J.E."/>
            <person name="Kallscheuer N."/>
            <person name="Luecker S."/>
            <person name="Lage O.M."/>
            <person name="Pohl T."/>
            <person name="Merkel B.J."/>
            <person name="Hornburger P."/>
            <person name="Mueller R.-W."/>
            <person name="Bruemmer F."/>
            <person name="Labrenz M."/>
            <person name="Spormann A.M."/>
            <person name="Op den Camp H."/>
            <person name="Overmann J."/>
            <person name="Amann R."/>
            <person name="Jetten M.S.M."/>
            <person name="Mascher T."/>
            <person name="Medema M.H."/>
            <person name="Devos D.P."/>
            <person name="Kaster A.-K."/>
            <person name="Ovreas L."/>
            <person name="Rohde M."/>
            <person name="Galperin M.Y."/>
            <person name="Jogler C."/>
        </authorList>
    </citation>
    <scope>NUCLEOTIDE SEQUENCE [LARGE SCALE GENOMIC DNA]</scope>
    <source>
        <strain evidence="1 2">Pr1d</strain>
    </source>
</reference>
<sequence>MISVGRRPEQSRSSYPVPSLFLPRQLKSHNRADLINKGTSKRLGAFVVTRSSVRSKDNYSVRELGQWYYPN</sequence>
<gene>
    <name evidence="1" type="ORF">Pr1d_10400</name>
</gene>
<dbReference type="KEGG" id="bgok:Pr1d_10400"/>
<dbReference type="EMBL" id="CP042913">
    <property type="protein sequence ID" value="QEG33770.1"/>
    <property type="molecule type" value="Genomic_DNA"/>
</dbReference>
<dbReference type="AlphaFoldDB" id="A0A5B9Q7Q4"/>
<evidence type="ECO:0000313" key="2">
    <source>
        <dbReference type="Proteomes" id="UP000323917"/>
    </source>
</evidence>
<protein>
    <submittedName>
        <fullName evidence="1">Uncharacterized protein</fullName>
    </submittedName>
</protein>
<accession>A0A5B9Q7Q4</accession>
<keyword evidence="2" id="KW-1185">Reference proteome</keyword>
<evidence type="ECO:0000313" key="1">
    <source>
        <dbReference type="EMBL" id="QEG33770.1"/>
    </source>
</evidence>
<organism evidence="1 2">
    <name type="scientific">Bythopirellula goksoeyrii</name>
    <dbReference type="NCBI Taxonomy" id="1400387"/>
    <lineage>
        <taxon>Bacteria</taxon>
        <taxon>Pseudomonadati</taxon>
        <taxon>Planctomycetota</taxon>
        <taxon>Planctomycetia</taxon>
        <taxon>Pirellulales</taxon>
        <taxon>Lacipirellulaceae</taxon>
        <taxon>Bythopirellula</taxon>
    </lineage>
</organism>
<proteinExistence type="predicted"/>
<dbReference type="Proteomes" id="UP000323917">
    <property type="component" value="Chromosome"/>
</dbReference>
<name>A0A5B9Q7Q4_9BACT</name>